<dbReference type="AlphaFoldDB" id="A0A1N7E0X6"/>
<dbReference type="EMBL" id="FTNO01000005">
    <property type="protein sequence ID" value="SIR81782.1"/>
    <property type="molecule type" value="Genomic_DNA"/>
</dbReference>
<keyword evidence="2" id="KW-1185">Reference proteome</keyword>
<accession>A0A1N7E0X6</accession>
<protein>
    <submittedName>
        <fullName evidence="1">Uncharacterized protein</fullName>
    </submittedName>
</protein>
<gene>
    <name evidence="1" type="ORF">SAMN05421858_3928</name>
</gene>
<reference evidence="2" key="1">
    <citation type="submission" date="2017-01" db="EMBL/GenBank/DDBJ databases">
        <authorList>
            <person name="Varghese N."/>
            <person name="Submissions S."/>
        </authorList>
    </citation>
    <scope>NUCLEOTIDE SEQUENCE [LARGE SCALE GENOMIC DNA]</scope>
    <source>
        <strain evidence="2">CGMCC 1.7737</strain>
    </source>
</reference>
<evidence type="ECO:0000313" key="1">
    <source>
        <dbReference type="EMBL" id="SIR81782.1"/>
    </source>
</evidence>
<sequence>MGFGGHTLTKGAVSILIIAVGFGHGVAVPATGHPTESGERATDQFVTPTADIEYTCDNVTVSVKPKWVNYSIVVYYRDTVTGDEGKALLGPMNGTVTEPYGPDILFTSVEVIVNGGIIATDYILARCTPDTSERTRSARSARGIDCGAVGIAPCSRNPVPVAIATT</sequence>
<dbReference type="Proteomes" id="UP000186914">
    <property type="component" value="Unassembled WGS sequence"/>
</dbReference>
<proteinExistence type="predicted"/>
<evidence type="ECO:0000313" key="2">
    <source>
        <dbReference type="Proteomes" id="UP000186914"/>
    </source>
</evidence>
<organism evidence="1 2">
    <name type="scientific">Haladaptatus litoreus</name>
    <dbReference type="NCBI Taxonomy" id="553468"/>
    <lineage>
        <taxon>Archaea</taxon>
        <taxon>Methanobacteriati</taxon>
        <taxon>Methanobacteriota</taxon>
        <taxon>Stenosarchaea group</taxon>
        <taxon>Halobacteria</taxon>
        <taxon>Halobacteriales</taxon>
        <taxon>Haladaptataceae</taxon>
        <taxon>Haladaptatus</taxon>
    </lineage>
</organism>
<name>A0A1N7E0X6_9EURY</name>